<evidence type="ECO:0000256" key="1">
    <source>
        <dbReference type="SAM" id="MobiDB-lite"/>
    </source>
</evidence>
<evidence type="ECO:0000313" key="3">
    <source>
        <dbReference type="Proteomes" id="UP000241769"/>
    </source>
</evidence>
<dbReference type="Proteomes" id="UP000241769">
    <property type="component" value="Unassembled WGS sequence"/>
</dbReference>
<evidence type="ECO:0000313" key="2">
    <source>
        <dbReference type="EMBL" id="PRP73267.1"/>
    </source>
</evidence>
<feature type="compositionally biased region" description="Basic and acidic residues" evidence="1">
    <location>
        <begin position="143"/>
        <end position="157"/>
    </location>
</feature>
<reference evidence="2 3" key="1">
    <citation type="journal article" date="2018" name="Genome Biol. Evol.">
        <title>Multiple Roots of Fruiting Body Formation in Amoebozoa.</title>
        <authorList>
            <person name="Hillmann F."/>
            <person name="Forbes G."/>
            <person name="Novohradska S."/>
            <person name="Ferling I."/>
            <person name="Riege K."/>
            <person name="Groth M."/>
            <person name="Westermann M."/>
            <person name="Marz M."/>
            <person name="Spaller T."/>
            <person name="Winckler T."/>
            <person name="Schaap P."/>
            <person name="Glockner G."/>
        </authorList>
    </citation>
    <scope>NUCLEOTIDE SEQUENCE [LARGE SCALE GENOMIC DNA]</scope>
    <source>
        <strain evidence="2 3">Jena</strain>
    </source>
</reference>
<feature type="region of interest" description="Disordered" evidence="1">
    <location>
        <begin position="126"/>
        <end position="161"/>
    </location>
</feature>
<keyword evidence="3" id="KW-1185">Reference proteome</keyword>
<feature type="non-terminal residue" evidence="2">
    <location>
        <position position="1"/>
    </location>
</feature>
<protein>
    <submittedName>
        <fullName evidence="2">Uncharacterized protein</fullName>
    </submittedName>
</protein>
<dbReference type="EMBL" id="MDYQ01000646">
    <property type="protein sequence ID" value="PRP73267.1"/>
    <property type="molecule type" value="Genomic_DNA"/>
</dbReference>
<sequence length="383" mass="42441">RAINSKAYGSHSRNGRGQLIGLIPWLLDNINISMKVDKKTKGPLVWIRQRKSVVQNAPKALNHLFVNLKRITSNPPPRHRSIKRPNGYQVLSYELIQQMRGPISTSHAAAAIGSYCERTECRKMRLHQGHSGPNKGPTNLKPLRSEEEKGTEEEKRVVLSSPSDQLLLLQNMGADPTKITSTSHLSDEFNQVFPESEDEGLEMTSLLGACAHEEKRQHQHQLCNHPHERLTRSPFFASHSIDSASRATNSNQTSSSSSSRDNPVLSALDSVQNLGQESILRLLPIVNKFSRIISGLVQNDLLVNVSSQNLSILSISLVGSTVLTGLCLFPQERKKLGVTQTGKVFAPAKTSIITAMHKDRSHLFVREVFSALTNLTATDVPYE</sequence>
<dbReference type="OrthoDB" id="5148094at2759"/>
<feature type="region of interest" description="Disordered" evidence="1">
    <location>
        <begin position="243"/>
        <end position="263"/>
    </location>
</feature>
<name>A0A2P6MNI3_9EUKA</name>
<proteinExistence type="predicted"/>
<feature type="compositionally biased region" description="Low complexity" evidence="1">
    <location>
        <begin position="243"/>
        <end position="260"/>
    </location>
</feature>
<dbReference type="InParanoid" id="A0A2P6MNI3"/>
<accession>A0A2P6MNI3</accession>
<comment type="caution">
    <text evidence="2">The sequence shown here is derived from an EMBL/GenBank/DDBJ whole genome shotgun (WGS) entry which is preliminary data.</text>
</comment>
<gene>
    <name evidence="2" type="ORF">PROFUN_16896</name>
</gene>
<feature type="non-terminal residue" evidence="2">
    <location>
        <position position="383"/>
    </location>
</feature>
<organism evidence="2 3">
    <name type="scientific">Planoprotostelium fungivorum</name>
    <dbReference type="NCBI Taxonomy" id="1890364"/>
    <lineage>
        <taxon>Eukaryota</taxon>
        <taxon>Amoebozoa</taxon>
        <taxon>Evosea</taxon>
        <taxon>Variosea</taxon>
        <taxon>Cavosteliida</taxon>
        <taxon>Cavosteliaceae</taxon>
        <taxon>Planoprotostelium</taxon>
    </lineage>
</organism>
<dbReference type="AlphaFoldDB" id="A0A2P6MNI3"/>